<sequence>MPLMVIGTILTPSLVPPIF</sequence>
<gene>
    <name evidence="1" type="ORF">LITE_LOCUS23969</name>
</gene>
<comment type="caution">
    <text evidence="1">The sequence shown here is derived from an EMBL/GenBank/DDBJ whole genome shotgun (WGS) entry which is preliminary data.</text>
</comment>
<dbReference type="Proteomes" id="UP001154282">
    <property type="component" value="Unassembled WGS sequence"/>
</dbReference>
<name>A0AAV0LGY5_9ROSI</name>
<keyword evidence="2" id="KW-1185">Reference proteome</keyword>
<accession>A0AAV0LGY5</accession>
<evidence type="ECO:0000313" key="2">
    <source>
        <dbReference type="Proteomes" id="UP001154282"/>
    </source>
</evidence>
<dbReference type="EMBL" id="CAMGYJ010000006">
    <property type="protein sequence ID" value="CAI0433655.1"/>
    <property type="molecule type" value="Genomic_DNA"/>
</dbReference>
<protein>
    <submittedName>
        <fullName evidence="1">Uncharacterized protein</fullName>
    </submittedName>
</protein>
<dbReference type="AlphaFoldDB" id="A0AAV0LGY5"/>
<evidence type="ECO:0000313" key="1">
    <source>
        <dbReference type="EMBL" id="CAI0433655.1"/>
    </source>
</evidence>
<reference evidence="1" key="1">
    <citation type="submission" date="2022-08" db="EMBL/GenBank/DDBJ databases">
        <authorList>
            <person name="Gutierrez-Valencia J."/>
        </authorList>
    </citation>
    <scope>NUCLEOTIDE SEQUENCE</scope>
</reference>
<proteinExistence type="predicted"/>
<organism evidence="1 2">
    <name type="scientific">Linum tenue</name>
    <dbReference type="NCBI Taxonomy" id="586396"/>
    <lineage>
        <taxon>Eukaryota</taxon>
        <taxon>Viridiplantae</taxon>
        <taxon>Streptophyta</taxon>
        <taxon>Embryophyta</taxon>
        <taxon>Tracheophyta</taxon>
        <taxon>Spermatophyta</taxon>
        <taxon>Magnoliopsida</taxon>
        <taxon>eudicotyledons</taxon>
        <taxon>Gunneridae</taxon>
        <taxon>Pentapetalae</taxon>
        <taxon>rosids</taxon>
        <taxon>fabids</taxon>
        <taxon>Malpighiales</taxon>
        <taxon>Linaceae</taxon>
        <taxon>Linum</taxon>
    </lineage>
</organism>